<name>A0AAU7DR34_9BACT</name>
<feature type="signal peptide" evidence="3">
    <location>
        <begin position="1"/>
        <end position="24"/>
    </location>
</feature>
<sequence>MKSQMKMVVAALLAASLVGSNAYAGDPPAPAKKHATKKQPPKPTVEEQINALRQEFQGQIDSLKTDLATKDAQLKQAQQSAADAQAAAAKAEADATSQQQATSENAAAVTTLQTTVTDLKANSVSLATTVSDETANLKKAINNPSALHYKGITLTPGGYVAGETVWRSKATGGDIPTAFSAIPYEHADAYSLSEFYGDARQSRVTLMAEGKTNWGTLRGYYEADWLGTGISSNNNQSNSYVLRQRVIWGQAETNNHWAFTGGQLWSLATEDKKGISNLSGDIMTPQTIDPNYVTGFVWTRQYGFRVTKTGKYAAFGIAAENPQLIYTASLAGNTPYAVIGSQGNNGGNFNAGINACTPATSIVNYTNQTEIDNVGNKIQVAVPVYKTVNGCANIANLSFNEAPDVIAKLALDPKFGHFEMFGIARFAHQTVYPGETTDRNLYGGLTDSVTGATVAPALTTAGSYNNNVTMGGGGASFRIGFSGNKVIVGAKGMYGSGLGRYGNTTLADLTSDSYGQFSPIHNLSGLATVEINPTPRLAIYLNYGGDYASRDDWGIAGTTTSLGGPAAVFCPTTAGAFTCTKTPTAANFAEGGKWGATWSTPSNAAVGYGSRLLSNSGCNSNSNPGYNGGASTGFVPGGSCGDQSRDVQEITGGWWYDIYKGDRGRFRQGFQYGYAVREGWSGASGIGAKGIDNMFWTSLRYYLP</sequence>
<feature type="compositionally biased region" description="Basic residues" evidence="2">
    <location>
        <begin position="31"/>
        <end position="40"/>
    </location>
</feature>
<accession>A0AAU7DR34</accession>
<dbReference type="AlphaFoldDB" id="A0AAU7DR34"/>
<dbReference type="RefSeq" id="WP_348264738.1">
    <property type="nucleotide sequence ID" value="NZ_CP121196.1"/>
</dbReference>
<organism evidence="4">
    <name type="scientific">Telmatobacter sp. DSM 110680</name>
    <dbReference type="NCBI Taxonomy" id="3036704"/>
    <lineage>
        <taxon>Bacteria</taxon>
        <taxon>Pseudomonadati</taxon>
        <taxon>Acidobacteriota</taxon>
        <taxon>Terriglobia</taxon>
        <taxon>Terriglobales</taxon>
        <taxon>Acidobacteriaceae</taxon>
        <taxon>Telmatobacter</taxon>
    </lineage>
</organism>
<evidence type="ECO:0000313" key="4">
    <source>
        <dbReference type="EMBL" id="XBH19520.1"/>
    </source>
</evidence>
<keyword evidence="1" id="KW-0175">Coiled coil</keyword>
<feature type="coiled-coil region" evidence="1">
    <location>
        <begin position="60"/>
        <end position="101"/>
    </location>
</feature>
<protein>
    <recommendedName>
        <fullName evidence="5">Chromosome partition protein Smc</fullName>
    </recommendedName>
</protein>
<feature type="region of interest" description="Disordered" evidence="2">
    <location>
        <begin position="20"/>
        <end position="45"/>
    </location>
</feature>
<gene>
    <name evidence="4" type="ORF">P8935_09405</name>
</gene>
<reference evidence="4" key="1">
    <citation type="submission" date="2023-03" db="EMBL/GenBank/DDBJ databases">
        <title>Edaphobacter sp.</title>
        <authorList>
            <person name="Huber K.J."/>
            <person name="Papendorf J."/>
            <person name="Pilke C."/>
            <person name="Bunk B."/>
            <person name="Sproeer C."/>
            <person name="Pester M."/>
        </authorList>
    </citation>
    <scope>NUCLEOTIDE SEQUENCE</scope>
    <source>
        <strain evidence="4">DSM 110680</strain>
    </source>
</reference>
<evidence type="ECO:0008006" key="5">
    <source>
        <dbReference type="Google" id="ProtNLM"/>
    </source>
</evidence>
<evidence type="ECO:0000256" key="1">
    <source>
        <dbReference type="SAM" id="Coils"/>
    </source>
</evidence>
<evidence type="ECO:0000256" key="3">
    <source>
        <dbReference type="SAM" id="SignalP"/>
    </source>
</evidence>
<evidence type="ECO:0000256" key="2">
    <source>
        <dbReference type="SAM" id="MobiDB-lite"/>
    </source>
</evidence>
<feature type="chain" id="PRO_5043851312" description="Chromosome partition protein Smc" evidence="3">
    <location>
        <begin position="25"/>
        <end position="704"/>
    </location>
</feature>
<proteinExistence type="predicted"/>
<keyword evidence="3" id="KW-0732">Signal</keyword>
<dbReference type="EMBL" id="CP121196">
    <property type="protein sequence ID" value="XBH19520.1"/>
    <property type="molecule type" value="Genomic_DNA"/>
</dbReference>